<dbReference type="GO" id="GO:0007018">
    <property type="term" value="P:microtubule-based movement"/>
    <property type="evidence" value="ECO:0007669"/>
    <property type="project" value="InterPro"/>
</dbReference>
<keyword evidence="4" id="KW-0547">Nucleotide-binding</keyword>
<comment type="similarity">
    <text evidence="1">Belongs to the TRAFAC class myosin-kinesin ATPase superfamily. Kinesin family. KIN-7 subfamily.</text>
</comment>
<sequence>MSSGLTCSPLRYNMGLPARGLGWHKKQFMFMPGFGSSSNLLFLKRNGLAASTWRYKQRVASVKCAMDATFGNSSNESTGFYWLVIFPRINVKDPYKRLGISKEASEDEIQYARNFLMQTYGGDKASVDAIEAAHDKIIMQKFYERKNPKINVKKKVREVTQHKYVQAVTSRFRIPSTKVIVKTSVAFLVLGVLTVLFPTEEGPTLQVAISLILTMYFIHDRLKTKLRAFLYGAGSFAFSWLLGTFLMVSVMPPTNTQRANKLGSDDVIDKLHSPLGFIYLPSMIASFIHNQSFPDSWSSRGREKMESGGELVKGNGERILVCVRLRPLNDKEISNNDVSDWECVSSDTLVYKNVGHIASATSTYPTSYTFDRVFGSDSSTKTVYEQGAKDAAMSVVHGVNSTILAYGERSSGKTFTMTGITECAVADIYDYIEKHPEREFVVKFTAMEIYNECVRDLLSTDNATLKLVDDPERGTVVENLTEEILRDRDHLTELMFICQALRHNGDVSPNKLSLRSHQIIRLTIESSPRSNLEWDGSSSLAATVNFVDLFGTQRASQSSPTGTRFKKGRHIDQSLQTLGAVITSLSKGGEETIPYKNSKLTRILQTSLGGNARTAIICTMSPARSHIEQSRNTLHFASCAKEVPTNALVNVVVSDKALVKHLQKELARLEDEIRGNPSSVSPQNFSTLLREKDAQIEKLEKEVRDLILQRDIFESQVKDLSKMVGDTGSSITQSGVGNYPHLRVQRSPDVYHQDQISCKLSYSDAEASDIFSRSNSEYRPAKVAYVNYGNSNASPNTLPSASRYTESELFYGWHEIDNQTSSDLEDLCREVNCPDKEYFRHAENNSKFSYFQVDTRFPVGKVHVPPRIRPSKESTSATPAKESDDHSSTETPESTVSSLRKNSLSRDQARIGFLNRSMQLVRSLSCNSSHISGSPSPWFKITDYTPEKECQSCKRKLCELNSGSSSERSQPRPKGSPGTESATPARGTSSGDECAPDTKEKGNDLPTTEEENTKKTEKMKDVKDPFKLEDKFRGLTSWPVEFKRLQREIIELWHACNVALVHRTYFFMLFQGDPTDAIYLEVEIRRMKLLKDKFIQGEKVFVDGQRLSLSSSAKALRRERRMLSDQMMKKMTEKEREKLFTEWGIALDTKMRRLQLANLAWSKAGDINHINKSANLVAKLVGFLDPGQTPSKEVFGMNLTPKYSTGICTYKRSLGSLL</sequence>
<keyword evidence="2" id="KW-0493">Microtubule</keyword>
<dbReference type="Pfam" id="PF11995">
    <property type="entry name" value="DUF3490"/>
    <property type="match status" value="1"/>
</dbReference>
<protein>
    <recommendedName>
        <fullName evidence="8">Kinesin motor domain-containing protein</fullName>
    </recommendedName>
</protein>
<dbReference type="EMBL" id="PNBA02000021">
    <property type="protein sequence ID" value="KAG6386754.1"/>
    <property type="molecule type" value="Genomic_DNA"/>
</dbReference>
<proteinExistence type="inferred from homology"/>
<dbReference type="InterPro" id="IPR027640">
    <property type="entry name" value="Kinesin-like_fam"/>
</dbReference>
<feature type="region of interest" description="Disordered" evidence="6">
    <location>
        <begin position="961"/>
        <end position="1019"/>
    </location>
</feature>
<accession>A0A8X8W2N1</accession>
<evidence type="ECO:0000313" key="9">
    <source>
        <dbReference type="EMBL" id="KAG6386754.1"/>
    </source>
</evidence>
<keyword evidence="3 4" id="KW-0505">Motor protein</keyword>
<keyword evidence="7" id="KW-0812">Transmembrane</keyword>
<keyword evidence="5" id="KW-0175">Coiled coil</keyword>
<dbReference type="AlphaFoldDB" id="A0A8X8W2N1"/>
<dbReference type="PANTHER" id="PTHR47968">
    <property type="entry name" value="CENTROMERE PROTEIN E"/>
    <property type="match status" value="1"/>
</dbReference>
<reference evidence="9" key="2">
    <citation type="submission" date="2020-08" db="EMBL/GenBank/DDBJ databases">
        <title>Plant Genome Project.</title>
        <authorList>
            <person name="Zhang R.-G."/>
        </authorList>
    </citation>
    <scope>NUCLEOTIDE SEQUENCE</scope>
    <source>
        <strain evidence="9">Huo1</strain>
        <tissue evidence="9">Leaf</tissue>
    </source>
</reference>
<organism evidence="9">
    <name type="scientific">Salvia splendens</name>
    <name type="common">Scarlet sage</name>
    <dbReference type="NCBI Taxonomy" id="180675"/>
    <lineage>
        <taxon>Eukaryota</taxon>
        <taxon>Viridiplantae</taxon>
        <taxon>Streptophyta</taxon>
        <taxon>Embryophyta</taxon>
        <taxon>Tracheophyta</taxon>
        <taxon>Spermatophyta</taxon>
        <taxon>Magnoliopsida</taxon>
        <taxon>eudicotyledons</taxon>
        <taxon>Gunneridae</taxon>
        <taxon>Pentapetalae</taxon>
        <taxon>asterids</taxon>
        <taxon>lamiids</taxon>
        <taxon>Lamiales</taxon>
        <taxon>Lamiaceae</taxon>
        <taxon>Nepetoideae</taxon>
        <taxon>Mentheae</taxon>
        <taxon>Salviinae</taxon>
        <taxon>Salvia</taxon>
        <taxon>Salvia subgen. Calosphace</taxon>
        <taxon>core Calosphace</taxon>
    </lineage>
</organism>
<dbReference type="PROSITE" id="PS50067">
    <property type="entry name" value="KINESIN_MOTOR_2"/>
    <property type="match status" value="1"/>
</dbReference>
<name>A0A8X8W2N1_SALSN</name>
<dbReference type="InterPro" id="IPR021788">
    <property type="entry name" value="CPP1-like"/>
</dbReference>
<comment type="caution">
    <text evidence="9">The sequence shown here is derived from an EMBL/GenBank/DDBJ whole genome shotgun (WGS) entry which is preliminary data.</text>
</comment>
<evidence type="ECO:0000256" key="1">
    <source>
        <dbReference type="ARBA" id="ARBA00007310"/>
    </source>
</evidence>
<dbReference type="InterPro" id="IPR001752">
    <property type="entry name" value="Kinesin_motor_dom"/>
</dbReference>
<dbReference type="Gene3D" id="3.40.850.10">
    <property type="entry name" value="Kinesin motor domain"/>
    <property type="match status" value="1"/>
</dbReference>
<keyword evidence="7" id="KW-0472">Membrane</keyword>
<gene>
    <name evidence="9" type="ORF">SASPL_151927</name>
</gene>
<evidence type="ECO:0000259" key="8">
    <source>
        <dbReference type="PROSITE" id="PS50067"/>
    </source>
</evidence>
<dbReference type="InterPro" id="IPR027417">
    <property type="entry name" value="P-loop_NTPase"/>
</dbReference>
<evidence type="ECO:0000256" key="5">
    <source>
        <dbReference type="SAM" id="Coils"/>
    </source>
</evidence>
<keyword evidence="10" id="KW-1185">Reference proteome</keyword>
<evidence type="ECO:0000256" key="7">
    <source>
        <dbReference type="SAM" id="Phobius"/>
    </source>
</evidence>
<dbReference type="InterPro" id="IPR021881">
    <property type="entry name" value="NACK_C"/>
</dbReference>
<feature type="compositionally biased region" description="Low complexity" evidence="6">
    <location>
        <begin position="889"/>
        <end position="898"/>
    </location>
</feature>
<evidence type="ECO:0000256" key="3">
    <source>
        <dbReference type="ARBA" id="ARBA00023175"/>
    </source>
</evidence>
<evidence type="ECO:0000313" key="10">
    <source>
        <dbReference type="Proteomes" id="UP000298416"/>
    </source>
</evidence>
<keyword evidence="4" id="KW-0067">ATP-binding</keyword>
<feature type="binding site" evidence="4">
    <location>
        <begin position="407"/>
        <end position="414"/>
    </location>
    <ligand>
        <name>ATP</name>
        <dbReference type="ChEBI" id="CHEBI:30616"/>
    </ligand>
</feature>
<reference evidence="9" key="1">
    <citation type="submission" date="2018-01" db="EMBL/GenBank/DDBJ databases">
        <authorList>
            <person name="Mao J.F."/>
        </authorList>
    </citation>
    <scope>NUCLEOTIDE SEQUENCE</scope>
    <source>
        <strain evidence="9">Huo1</strain>
        <tissue evidence="9">Leaf</tissue>
    </source>
</reference>
<dbReference type="InterPro" id="IPR036961">
    <property type="entry name" value="Kinesin_motor_dom_sf"/>
</dbReference>
<evidence type="ECO:0000256" key="2">
    <source>
        <dbReference type="ARBA" id="ARBA00022701"/>
    </source>
</evidence>
<dbReference type="Pfam" id="PF11833">
    <property type="entry name" value="CPP1-like"/>
    <property type="match status" value="1"/>
</dbReference>
<feature type="transmembrane region" description="Helical" evidence="7">
    <location>
        <begin position="203"/>
        <end position="219"/>
    </location>
</feature>
<dbReference type="Pfam" id="PF00225">
    <property type="entry name" value="Kinesin"/>
    <property type="match status" value="1"/>
</dbReference>
<feature type="coiled-coil region" evidence="5">
    <location>
        <begin position="652"/>
        <end position="716"/>
    </location>
</feature>
<dbReference type="PRINTS" id="PR00380">
    <property type="entry name" value="KINESINHEAVY"/>
</dbReference>
<feature type="transmembrane region" description="Helical" evidence="7">
    <location>
        <begin position="228"/>
        <end position="251"/>
    </location>
</feature>
<feature type="domain" description="Kinesin motor" evidence="8">
    <location>
        <begin position="318"/>
        <end position="643"/>
    </location>
</feature>
<dbReference type="GO" id="GO:0003777">
    <property type="term" value="F:microtubule motor activity"/>
    <property type="evidence" value="ECO:0007669"/>
    <property type="project" value="InterPro"/>
</dbReference>
<feature type="compositionally biased region" description="Polar residues" evidence="6">
    <location>
        <begin position="978"/>
        <end position="991"/>
    </location>
</feature>
<evidence type="ECO:0000256" key="6">
    <source>
        <dbReference type="SAM" id="MobiDB-lite"/>
    </source>
</evidence>
<dbReference type="Proteomes" id="UP000298416">
    <property type="component" value="Unassembled WGS sequence"/>
</dbReference>
<dbReference type="SMART" id="SM00129">
    <property type="entry name" value="KISc"/>
    <property type="match status" value="1"/>
</dbReference>
<evidence type="ECO:0000256" key="4">
    <source>
        <dbReference type="PROSITE-ProRule" id="PRU00283"/>
    </source>
</evidence>
<feature type="transmembrane region" description="Helical" evidence="7">
    <location>
        <begin position="179"/>
        <end position="197"/>
    </location>
</feature>
<keyword evidence="7" id="KW-1133">Transmembrane helix</keyword>
<dbReference type="SUPFAM" id="SSF52540">
    <property type="entry name" value="P-loop containing nucleoside triphosphate hydrolases"/>
    <property type="match status" value="1"/>
</dbReference>
<dbReference type="GO" id="GO:0005524">
    <property type="term" value="F:ATP binding"/>
    <property type="evidence" value="ECO:0007669"/>
    <property type="project" value="UniProtKB-UniRule"/>
</dbReference>
<dbReference type="GO" id="GO:0008017">
    <property type="term" value="F:microtubule binding"/>
    <property type="evidence" value="ECO:0007669"/>
    <property type="project" value="InterPro"/>
</dbReference>
<dbReference type="GO" id="GO:0005874">
    <property type="term" value="C:microtubule"/>
    <property type="evidence" value="ECO:0007669"/>
    <property type="project" value="UniProtKB-KW"/>
</dbReference>
<feature type="region of interest" description="Disordered" evidence="6">
    <location>
        <begin position="862"/>
        <end position="903"/>
    </location>
</feature>
<dbReference type="PANTHER" id="PTHR47968:SF55">
    <property type="entry name" value="KINESIN-LIKE PROTEIN KIN-7H"/>
    <property type="match status" value="1"/>
</dbReference>